<comment type="caution">
    <text evidence="1">The sequence shown here is derived from an EMBL/GenBank/DDBJ whole genome shotgun (WGS) entry which is preliminary data.</text>
</comment>
<dbReference type="Proteomes" id="UP000321485">
    <property type="component" value="Unassembled WGS sequence"/>
</dbReference>
<dbReference type="EMBL" id="VJWE01000012">
    <property type="protein sequence ID" value="TWG38195.1"/>
    <property type="molecule type" value="Genomic_DNA"/>
</dbReference>
<protein>
    <submittedName>
        <fullName evidence="1">Uncharacterized protein</fullName>
    </submittedName>
</protein>
<organism evidence="1 2">
    <name type="scientific">Acidovorax delafieldii</name>
    <name type="common">Pseudomonas delafieldii</name>
    <dbReference type="NCBI Taxonomy" id="47920"/>
    <lineage>
        <taxon>Bacteria</taxon>
        <taxon>Pseudomonadati</taxon>
        <taxon>Pseudomonadota</taxon>
        <taxon>Betaproteobacteria</taxon>
        <taxon>Burkholderiales</taxon>
        <taxon>Comamonadaceae</taxon>
        <taxon>Acidovorax</taxon>
    </lineage>
</organism>
<dbReference type="AlphaFoldDB" id="A0A561XQ03"/>
<reference evidence="1 2" key="1">
    <citation type="journal article" date="2015" name="Stand. Genomic Sci.">
        <title>Genomic Encyclopedia of Bacterial and Archaeal Type Strains, Phase III: the genomes of soil and plant-associated and newly described type strains.</title>
        <authorList>
            <person name="Whitman W.B."/>
            <person name="Woyke T."/>
            <person name="Klenk H.P."/>
            <person name="Zhou Y."/>
            <person name="Lilburn T.G."/>
            <person name="Beck B.J."/>
            <person name="De Vos P."/>
            <person name="Vandamme P."/>
            <person name="Eisen J.A."/>
            <person name="Garrity G."/>
            <person name="Hugenholtz P."/>
            <person name="Kyrpides N.C."/>
        </authorList>
    </citation>
    <scope>NUCLEOTIDE SEQUENCE [LARGE SCALE GENOMIC DNA]</scope>
    <source>
        <strain evidence="1 2">DSM 64</strain>
    </source>
</reference>
<dbReference type="Gene3D" id="1.10.260.40">
    <property type="entry name" value="lambda repressor-like DNA-binding domains"/>
    <property type="match status" value="1"/>
</dbReference>
<dbReference type="InterPro" id="IPR010982">
    <property type="entry name" value="Lambda_DNA-bd_dom_sf"/>
</dbReference>
<name>A0A561XQ03_ACIDE</name>
<proteinExistence type="predicted"/>
<evidence type="ECO:0000313" key="2">
    <source>
        <dbReference type="Proteomes" id="UP000321485"/>
    </source>
</evidence>
<dbReference type="SUPFAM" id="SSF47413">
    <property type="entry name" value="lambda repressor-like DNA-binding domains"/>
    <property type="match status" value="1"/>
</dbReference>
<evidence type="ECO:0000313" key="1">
    <source>
        <dbReference type="EMBL" id="TWG38195.1"/>
    </source>
</evidence>
<dbReference type="GO" id="GO:0003677">
    <property type="term" value="F:DNA binding"/>
    <property type="evidence" value="ECO:0007669"/>
    <property type="project" value="InterPro"/>
</dbReference>
<dbReference type="GeneID" id="51111201"/>
<gene>
    <name evidence="1" type="ORF">ATF69_2137</name>
</gene>
<dbReference type="RefSeq" id="WP_146870901.1">
    <property type="nucleotide sequence ID" value="NZ_VJWE01000012.1"/>
</dbReference>
<accession>A0A561XQ03</accession>
<sequence length="124" mass="12842">MQSVKDLIDKASKVCGSDTALAERMGIERPNLSLMRSGKRAVSPATAAELADIAGEDAREAAIAAVIESAKGTRREGVLREILGKAIAAGVAGLLVCSYSGDSTSAMETIAKNDANVNDSIHRI</sequence>